<evidence type="ECO:0000256" key="4">
    <source>
        <dbReference type="ARBA" id="ARBA00023163"/>
    </source>
</evidence>
<dbReference type="GO" id="GO:0000981">
    <property type="term" value="F:DNA-binding transcription factor activity, RNA polymerase II-specific"/>
    <property type="evidence" value="ECO:0007669"/>
    <property type="project" value="TreeGrafter"/>
</dbReference>
<feature type="region of interest" description="Disordered" evidence="6">
    <location>
        <begin position="107"/>
        <end position="149"/>
    </location>
</feature>
<evidence type="ECO:0000256" key="6">
    <source>
        <dbReference type="SAM" id="MobiDB-lite"/>
    </source>
</evidence>
<keyword evidence="8" id="KW-1185">Reference proteome</keyword>
<reference evidence="7 8" key="1">
    <citation type="submission" date="2018-09" db="EMBL/GenBank/DDBJ databases">
        <title>A high-quality reference genome of wild soybean provides a powerful tool to mine soybean genomes.</title>
        <authorList>
            <person name="Xie M."/>
            <person name="Chung C.Y.L."/>
            <person name="Li M.-W."/>
            <person name="Wong F.-L."/>
            <person name="Chan T.-F."/>
            <person name="Lam H.-M."/>
        </authorList>
    </citation>
    <scope>NUCLEOTIDE SEQUENCE [LARGE SCALE GENOMIC DNA]</scope>
    <source>
        <strain evidence="8">cv. W05</strain>
        <tissue evidence="7">Hypocotyl of etiolated seedlings</tissue>
    </source>
</reference>
<organism evidence="7 8">
    <name type="scientific">Glycine soja</name>
    <name type="common">Wild soybean</name>
    <dbReference type="NCBI Taxonomy" id="3848"/>
    <lineage>
        <taxon>Eukaryota</taxon>
        <taxon>Viridiplantae</taxon>
        <taxon>Streptophyta</taxon>
        <taxon>Embryophyta</taxon>
        <taxon>Tracheophyta</taxon>
        <taxon>Spermatophyta</taxon>
        <taxon>Magnoliopsida</taxon>
        <taxon>eudicotyledons</taxon>
        <taxon>Gunneridae</taxon>
        <taxon>Pentapetalae</taxon>
        <taxon>rosids</taxon>
        <taxon>fabids</taxon>
        <taxon>Fabales</taxon>
        <taxon>Fabaceae</taxon>
        <taxon>Papilionoideae</taxon>
        <taxon>50 kb inversion clade</taxon>
        <taxon>NPAAA clade</taxon>
        <taxon>indigoferoid/millettioid clade</taxon>
        <taxon>Phaseoleae</taxon>
        <taxon>Glycine</taxon>
        <taxon>Glycine subgen. Soja</taxon>
    </lineage>
</organism>
<comment type="subcellular location">
    <subcellularLocation>
        <location evidence="1">Nucleus</location>
    </subcellularLocation>
</comment>
<evidence type="ECO:0000256" key="3">
    <source>
        <dbReference type="ARBA" id="ARBA00023125"/>
    </source>
</evidence>
<dbReference type="SUPFAM" id="SSF47459">
    <property type="entry name" value="HLH, helix-loop-helix DNA-binding domain"/>
    <property type="match status" value="1"/>
</dbReference>
<gene>
    <name evidence="7" type="ORF">D0Y65_039839</name>
</gene>
<keyword evidence="3" id="KW-0238">DNA-binding</keyword>
<keyword evidence="2" id="KW-0805">Transcription regulation</keyword>
<feature type="region of interest" description="Disordered" evidence="6">
    <location>
        <begin position="62"/>
        <end position="90"/>
    </location>
</feature>
<comment type="caution">
    <text evidence="7">The sequence shown here is derived from an EMBL/GenBank/DDBJ whole genome shotgun (WGS) entry which is preliminary data.</text>
</comment>
<dbReference type="EMBL" id="QZWG01000015">
    <property type="protein sequence ID" value="RZB62839.1"/>
    <property type="molecule type" value="Genomic_DNA"/>
</dbReference>
<accession>A0A445GNP1</accession>
<evidence type="ECO:0000256" key="1">
    <source>
        <dbReference type="ARBA" id="ARBA00004123"/>
    </source>
</evidence>
<protein>
    <submittedName>
        <fullName evidence="7">Transcription factor bHLH122 isoform B</fullName>
    </submittedName>
</protein>
<dbReference type="InterPro" id="IPR045843">
    <property type="entry name" value="IND-like"/>
</dbReference>
<dbReference type="PANTHER" id="PTHR16223">
    <property type="entry name" value="TRANSCRIPTION FACTOR BHLH83-RELATED"/>
    <property type="match status" value="1"/>
</dbReference>
<dbReference type="AlphaFoldDB" id="A0A445GNP1"/>
<evidence type="ECO:0000313" key="7">
    <source>
        <dbReference type="EMBL" id="RZB62839.1"/>
    </source>
</evidence>
<dbReference type="GO" id="GO:0046983">
    <property type="term" value="F:protein dimerization activity"/>
    <property type="evidence" value="ECO:0007669"/>
    <property type="project" value="InterPro"/>
</dbReference>
<sequence length="424" mass="47308">MESDLEQQPQVNSSGLTRYRSAPSSYFSNIIDREFYEHVFNRPSSPETERVFSRFVNSLNSEEEDSLHHKLSTDSSSSAAVKEEVNQQDQGINEEHVAVAALQQSNNNINNYNNNNNNNYSASHNFYQSSSSKPPLPNQNPNLPSAMEQGSFSMGLRHSGNNSNLTRHSSSPAGLFSQINIENVYAGVRGMGSLGAVNNSIEDAKFSSSRRLKNQPNYSSSGRMSSIAEIGDKGYRESSPDSEAFADGNDFMAGYQVGHWDDTAMMSDNVGGLKRFSEEDSKPFSGLNAVETQNETGQTHAPLAHQLSLPNTSAEMAAIEKFLQFSDSVPCKIRAKRGCATHPRSIAERVRRTKISERMRKLQDLVPNMDKLICWTWLWITSKTFKSKFRHFQIVMQSVRVHTRSNNNGKKGRLVDLACVSISR</sequence>
<dbReference type="GO" id="GO:0005634">
    <property type="term" value="C:nucleus"/>
    <property type="evidence" value="ECO:0007669"/>
    <property type="project" value="UniProtKB-SubCell"/>
</dbReference>
<evidence type="ECO:0000256" key="2">
    <source>
        <dbReference type="ARBA" id="ARBA00023015"/>
    </source>
</evidence>
<evidence type="ECO:0000256" key="5">
    <source>
        <dbReference type="ARBA" id="ARBA00023242"/>
    </source>
</evidence>
<dbReference type="GO" id="GO:0000978">
    <property type="term" value="F:RNA polymerase II cis-regulatory region sequence-specific DNA binding"/>
    <property type="evidence" value="ECO:0007669"/>
    <property type="project" value="TreeGrafter"/>
</dbReference>
<keyword evidence="4" id="KW-0804">Transcription</keyword>
<evidence type="ECO:0000313" key="8">
    <source>
        <dbReference type="Proteomes" id="UP000289340"/>
    </source>
</evidence>
<dbReference type="PANTHER" id="PTHR16223:SF279">
    <property type="entry name" value="TRANSCRIPTION FACTOR BHLH122"/>
    <property type="match status" value="1"/>
</dbReference>
<name>A0A445GNP1_GLYSO</name>
<dbReference type="InterPro" id="IPR036638">
    <property type="entry name" value="HLH_DNA-bd_sf"/>
</dbReference>
<proteinExistence type="predicted"/>
<keyword evidence="5" id="KW-0539">Nucleus</keyword>
<feature type="compositionally biased region" description="Low complexity" evidence="6">
    <location>
        <begin position="128"/>
        <end position="145"/>
    </location>
</feature>
<dbReference type="Proteomes" id="UP000289340">
    <property type="component" value="Chromosome 15"/>
</dbReference>
<feature type="compositionally biased region" description="Low complexity" evidence="6">
    <location>
        <begin position="107"/>
        <end position="120"/>
    </location>
</feature>